<name>A0A4Q2L5J9_9MICO</name>
<keyword evidence="1" id="KW-0472">Membrane</keyword>
<dbReference type="RefSeq" id="WP_129519146.1">
    <property type="nucleotide sequence ID" value="NZ_SDPN01000002.1"/>
</dbReference>
<sequence length="201" mass="22126">MESVAFGAVVAVVLIALVGITSLFNKKKGTGYYTQYGPNSTHAQRKQVNRGVDQFFFGAGQMRKYNDGGLGRYEARDQAVEAWEESRSLGEARAITGLGIVAMDSGDNASARNQWREAAMRGDHAAELFIRVTDDSSTSRFSYKAAERAYLRSVDVQRYGENDVLQFAVIARSVSMNAYAEELVETAEKIRSSRVRGSGGW</sequence>
<keyword evidence="3" id="KW-1185">Reference proteome</keyword>
<evidence type="ECO:0000313" key="3">
    <source>
        <dbReference type="Proteomes" id="UP000293865"/>
    </source>
</evidence>
<dbReference type="EMBL" id="SDPN01000002">
    <property type="protein sequence ID" value="RXZ72959.1"/>
    <property type="molecule type" value="Genomic_DNA"/>
</dbReference>
<protein>
    <submittedName>
        <fullName evidence="2">Uncharacterized protein</fullName>
    </submittedName>
</protein>
<reference evidence="2 3" key="1">
    <citation type="submission" date="2019-01" db="EMBL/GenBank/DDBJ databases">
        <title>Agromyces.</title>
        <authorList>
            <person name="Li J."/>
        </authorList>
    </citation>
    <scope>NUCLEOTIDE SEQUENCE [LARGE SCALE GENOMIC DNA]</scope>
    <source>
        <strain evidence="2 3">DSM 15934</strain>
    </source>
</reference>
<evidence type="ECO:0000313" key="2">
    <source>
        <dbReference type="EMBL" id="RXZ72959.1"/>
    </source>
</evidence>
<proteinExistence type="predicted"/>
<organism evidence="2 3">
    <name type="scientific">Agromyces albus</name>
    <dbReference type="NCBI Taxonomy" id="205332"/>
    <lineage>
        <taxon>Bacteria</taxon>
        <taxon>Bacillati</taxon>
        <taxon>Actinomycetota</taxon>
        <taxon>Actinomycetes</taxon>
        <taxon>Micrococcales</taxon>
        <taxon>Microbacteriaceae</taxon>
        <taxon>Agromyces</taxon>
    </lineage>
</organism>
<dbReference type="AlphaFoldDB" id="A0A4Q2L5J9"/>
<keyword evidence="1" id="KW-0812">Transmembrane</keyword>
<evidence type="ECO:0000256" key="1">
    <source>
        <dbReference type="SAM" id="Phobius"/>
    </source>
</evidence>
<feature type="transmembrane region" description="Helical" evidence="1">
    <location>
        <begin position="6"/>
        <end position="24"/>
    </location>
</feature>
<comment type="caution">
    <text evidence="2">The sequence shown here is derived from an EMBL/GenBank/DDBJ whole genome shotgun (WGS) entry which is preliminary data.</text>
</comment>
<keyword evidence="1" id="KW-1133">Transmembrane helix</keyword>
<dbReference type="Proteomes" id="UP000293865">
    <property type="component" value="Unassembled WGS sequence"/>
</dbReference>
<gene>
    <name evidence="2" type="ORF">ESP51_01670</name>
</gene>
<accession>A0A4Q2L5J9</accession>
<dbReference type="OrthoDB" id="3615082at2"/>